<dbReference type="GeneID" id="36553064"/>
<feature type="repeat" description="ANK" evidence="3">
    <location>
        <begin position="64"/>
        <end position="96"/>
    </location>
</feature>
<keyword evidence="5" id="KW-1185">Reference proteome</keyword>
<evidence type="ECO:0000256" key="3">
    <source>
        <dbReference type="PROSITE-ProRule" id="PRU00023"/>
    </source>
</evidence>
<dbReference type="PANTHER" id="PTHR24198:SF165">
    <property type="entry name" value="ANKYRIN REPEAT-CONTAINING PROTEIN-RELATED"/>
    <property type="match status" value="1"/>
</dbReference>
<dbReference type="InterPro" id="IPR002110">
    <property type="entry name" value="Ankyrin_rpt"/>
</dbReference>
<feature type="non-terminal residue" evidence="4">
    <location>
        <position position="155"/>
    </location>
</feature>
<dbReference type="Proteomes" id="UP000234275">
    <property type="component" value="Unassembled WGS sequence"/>
</dbReference>
<evidence type="ECO:0000313" key="4">
    <source>
        <dbReference type="EMBL" id="PLB53434.1"/>
    </source>
</evidence>
<reference evidence="4 5" key="1">
    <citation type="submission" date="2016-12" db="EMBL/GenBank/DDBJ databases">
        <title>The genomes of Aspergillus section Nigri reveals drivers in fungal speciation.</title>
        <authorList>
            <consortium name="DOE Joint Genome Institute"/>
            <person name="Vesth T.C."/>
            <person name="Nybo J."/>
            <person name="Theobald S."/>
            <person name="Brandl J."/>
            <person name="Frisvad J.C."/>
            <person name="Nielsen K.F."/>
            <person name="Lyhne E.K."/>
            <person name="Kogle M.E."/>
            <person name="Kuo A."/>
            <person name="Riley R."/>
            <person name="Clum A."/>
            <person name="Nolan M."/>
            <person name="Lipzen A."/>
            <person name="Salamov A."/>
            <person name="Henrissat B."/>
            <person name="Wiebenga A."/>
            <person name="De Vries R.P."/>
            <person name="Grigoriev I.V."/>
            <person name="Mortensen U.H."/>
            <person name="Andersen M.R."/>
            <person name="Baker S.E."/>
        </authorList>
    </citation>
    <scope>NUCLEOTIDE SEQUENCE [LARGE SCALE GENOMIC DNA]</scope>
    <source>
        <strain evidence="4 5">IBT 23096</strain>
    </source>
</reference>
<name>A0A2I2GKM7_9EURO</name>
<proteinExistence type="predicted"/>
<dbReference type="OrthoDB" id="4772757at2759"/>
<organism evidence="4 5">
    <name type="scientific">Aspergillus steynii IBT 23096</name>
    <dbReference type="NCBI Taxonomy" id="1392250"/>
    <lineage>
        <taxon>Eukaryota</taxon>
        <taxon>Fungi</taxon>
        <taxon>Dikarya</taxon>
        <taxon>Ascomycota</taxon>
        <taxon>Pezizomycotina</taxon>
        <taxon>Eurotiomycetes</taxon>
        <taxon>Eurotiomycetidae</taxon>
        <taxon>Eurotiales</taxon>
        <taxon>Aspergillaceae</taxon>
        <taxon>Aspergillus</taxon>
        <taxon>Aspergillus subgen. Circumdati</taxon>
    </lineage>
</organism>
<dbReference type="VEuPathDB" id="FungiDB:P170DRAFT_376282"/>
<evidence type="ECO:0000313" key="5">
    <source>
        <dbReference type="Proteomes" id="UP000234275"/>
    </source>
</evidence>
<dbReference type="PANTHER" id="PTHR24198">
    <property type="entry name" value="ANKYRIN REPEAT AND PROTEIN KINASE DOMAIN-CONTAINING PROTEIN"/>
    <property type="match status" value="1"/>
</dbReference>
<keyword evidence="1" id="KW-0677">Repeat</keyword>
<feature type="repeat" description="ANK" evidence="3">
    <location>
        <begin position="27"/>
        <end position="63"/>
    </location>
</feature>
<dbReference type="PROSITE" id="PS50297">
    <property type="entry name" value="ANK_REP_REGION"/>
    <property type="match status" value="3"/>
</dbReference>
<accession>A0A2I2GKM7</accession>
<protein>
    <submittedName>
        <fullName evidence="4">Ankyrin</fullName>
    </submittedName>
</protein>
<dbReference type="EMBL" id="MSFO01000002">
    <property type="protein sequence ID" value="PLB53434.1"/>
    <property type="molecule type" value="Genomic_DNA"/>
</dbReference>
<evidence type="ECO:0000256" key="2">
    <source>
        <dbReference type="ARBA" id="ARBA00023043"/>
    </source>
</evidence>
<dbReference type="AlphaFoldDB" id="A0A2I2GKM7"/>
<dbReference type="PROSITE" id="PS50088">
    <property type="entry name" value="ANK_REPEAT"/>
    <property type="match status" value="3"/>
</dbReference>
<evidence type="ECO:0000256" key="1">
    <source>
        <dbReference type="ARBA" id="ARBA00022737"/>
    </source>
</evidence>
<dbReference type="Pfam" id="PF12796">
    <property type="entry name" value="Ank_2"/>
    <property type="match status" value="1"/>
</dbReference>
<dbReference type="SUPFAM" id="SSF48403">
    <property type="entry name" value="Ankyrin repeat"/>
    <property type="match status" value="1"/>
</dbReference>
<comment type="caution">
    <text evidence="4">The sequence shown here is derived from an EMBL/GenBank/DDBJ whole genome shotgun (WGS) entry which is preliminary data.</text>
</comment>
<keyword evidence="2 3" id="KW-0040">ANK repeat</keyword>
<feature type="repeat" description="ANK" evidence="3">
    <location>
        <begin position="97"/>
        <end position="129"/>
    </location>
</feature>
<dbReference type="Gene3D" id="1.25.40.20">
    <property type="entry name" value="Ankyrin repeat-containing domain"/>
    <property type="match status" value="1"/>
</dbReference>
<sequence>MACQYSTADIVQRLLNRNGDVKNINSAKESALHLAARNDNKEEVGQIAKMLLNHSADIWAKATLDHTPLHYAASWGCKEMVDLLLEKDPSTYIPDCDNWTPLHQACYKGFGDVVQLLLDKGADHTLKTSDTGQDALTMAVQFYANFYTYRYSETA</sequence>
<dbReference type="SMART" id="SM00248">
    <property type="entry name" value="ANK"/>
    <property type="match status" value="3"/>
</dbReference>
<dbReference type="InterPro" id="IPR036770">
    <property type="entry name" value="Ankyrin_rpt-contain_sf"/>
</dbReference>
<dbReference type="RefSeq" id="XP_024708736.1">
    <property type="nucleotide sequence ID" value="XM_024845364.1"/>
</dbReference>
<gene>
    <name evidence="4" type="ORF">P170DRAFT_376282</name>
</gene>
<dbReference type="STRING" id="1392250.A0A2I2GKM7"/>
<dbReference type="PRINTS" id="PR01415">
    <property type="entry name" value="ANKYRIN"/>
</dbReference>